<organism evidence="2 3">
    <name type="scientific">Hyaloperonospora arabidopsidis (strain Emoy2)</name>
    <name type="common">Downy mildew agent</name>
    <name type="synonym">Peronospora arabidopsidis</name>
    <dbReference type="NCBI Taxonomy" id="559515"/>
    <lineage>
        <taxon>Eukaryota</taxon>
        <taxon>Sar</taxon>
        <taxon>Stramenopiles</taxon>
        <taxon>Oomycota</taxon>
        <taxon>Peronosporomycetes</taxon>
        <taxon>Peronosporales</taxon>
        <taxon>Peronosporaceae</taxon>
        <taxon>Hyaloperonospora</taxon>
    </lineage>
</organism>
<dbReference type="HOGENOM" id="CLU_2872383_0_0_1"/>
<protein>
    <recommendedName>
        <fullName evidence="4">RxLR effector candidate protein</fullName>
    </recommendedName>
</protein>
<name>M4B7J5_HYAAE</name>
<keyword evidence="3" id="KW-1185">Reference proteome</keyword>
<reference evidence="2" key="2">
    <citation type="submission" date="2015-06" db="UniProtKB">
        <authorList>
            <consortium name="EnsemblProtists"/>
        </authorList>
    </citation>
    <scope>IDENTIFICATION</scope>
    <source>
        <strain evidence="2">Emoy2</strain>
    </source>
</reference>
<reference evidence="3" key="1">
    <citation type="journal article" date="2010" name="Science">
        <title>Signatures of adaptation to obligate biotrophy in the Hyaloperonospora arabidopsidis genome.</title>
        <authorList>
            <person name="Baxter L."/>
            <person name="Tripathy S."/>
            <person name="Ishaque N."/>
            <person name="Boot N."/>
            <person name="Cabral A."/>
            <person name="Kemen E."/>
            <person name="Thines M."/>
            <person name="Ah-Fong A."/>
            <person name="Anderson R."/>
            <person name="Badejoko W."/>
            <person name="Bittner-Eddy P."/>
            <person name="Boore J.L."/>
            <person name="Chibucos M.C."/>
            <person name="Coates M."/>
            <person name="Dehal P."/>
            <person name="Delehaunty K."/>
            <person name="Dong S."/>
            <person name="Downton P."/>
            <person name="Dumas B."/>
            <person name="Fabro G."/>
            <person name="Fronick C."/>
            <person name="Fuerstenberg S.I."/>
            <person name="Fulton L."/>
            <person name="Gaulin E."/>
            <person name="Govers F."/>
            <person name="Hughes L."/>
            <person name="Humphray S."/>
            <person name="Jiang R.H."/>
            <person name="Judelson H."/>
            <person name="Kamoun S."/>
            <person name="Kyung K."/>
            <person name="Meijer H."/>
            <person name="Minx P."/>
            <person name="Morris P."/>
            <person name="Nelson J."/>
            <person name="Phuntumart V."/>
            <person name="Qutob D."/>
            <person name="Rehmany A."/>
            <person name="Rougon-Cardoso A."/>
            <person name="Ryden P."/>
            <person name="Torto-Alalibo T."/>
            <person name="Studholme D."/>
            <person name="Wang Y."/>
            <person name="Win J."/>
            <person name="Wood J."/>
            <person name="Clifton S.W."/>
            <person name="Rogers J."/>
            <person name="Van den Ackerveken G."/>
            <person name="Jones J.D."/>
            <person name="McDowell J.M."/>
            <person name="Beynon J."/>
            <person name="Tyler B.M."/>
        </authorList>
    </citation>
    <scope>NUCLEOTIDE SEQUENCE [LARGE SCALE GENOMIC DNA]</scope>
    <source>
        <strain evidence="3">Emoy2</strain>
    </source>
</reference>
<dbReference type="VEuPathDB" id="FungiDB:HpaG802247"/>
<sequence length="64" mass="7445">MASIRKWLSIILILFQAELLLCYECVAKSACRWQRHDHATALSQLELPFKAKIWSDSSGERPRK</sequence>
<dbReference type="EnsemblProtists" id="HpaT802247">
    <property type="protein sequence ID" value="HpaP802247"/>
    <property type="gene ID" value="HpaG802247"/>
</dbReference>
<dbReference type="AlphaFoldDB" id="M4B7J5"/>
<dbReference type="InParanoid" id="M4B7J5"/>
<proteinExistence type="predicted"/>
<evidence type="ECO:0000313" key="3">
    <source>
        <dbReference type="Proteomes" id="UP000011713"/>
    </source>
</evidence>
<keyword evidence="1" id="KW-0732">Signal</keyword>
<evidence type="ECO:0008006" key="4">
    <source>
        <dbReference type="Google" id="ProtNLM"/>
    </source>
</evidence>
<dbReference type="Proteomes" id="UP000011713">
    <property type="component" value="Unassembled WGS sequence"/>
</dbReference>
<evidence type="ECO:0000313" key="2">
    <source>
        <dbReference type="EnsemblProtists" id="HpaP802247"/>
    </source>
</evidence>
<feature type="chain" id="PRO_5004048917" description="RxLR effector candidate protein" evidence="1">
    <location>
        <begin position="23"/>
        <end position="64"/>
    </location>
</feature>
<dbReference type="EMBL" id="JH597778">
    <property type="status" value="NOT_ANNOTATED_CDS"/>
    <property type="molecule type" value="Genomic_DNA"/>
</dbReference>
<evidence type="ECO:0000256" key="1">
    <source>
        <dbReference type="SAM" id="SignalP"/>
    </source>
</evidence>
<accession>M4B7J5</accession>
<feature type="signal peptide" evidence="1">
    <location>
        <begin position="1"/>
        <end position="22"/>
    </location>
</feature>